<organism evidence="1 2">
    <name type="scientific">Bacillus rhizoplanae</name>
    <dbReference type="NCBI Taxonomy" id="2880966"/>
    <lineage>
        <taxon>Bacteria</taxon>
        <taxon>Bacillati</taxon>
        <taxon>Bacillota</taxon>
        <taxon>Bacilli</taxon>
        <taxon>Bacillales</taxon>
        <taxon>Bacillaceae</taxon>
        <taxon>Bacillus</taxon>
    </lineage>
</organism>
<comment type="caution">
    <text evidence="1">The sequence shown here is derived from an EMBL/GenBank/DDBJ whole genome shotgun (WGS) entry which is preliminary data.</text>
</comment>
<evidence type="ECO:0008006" key="3">
    <source>
        <dbReference type="Google" id="ProtNLM"/>
    </source>
</evidence>
<evidence type="ECO:0000313" key="2">
    <source>
        <dbReference type="Proteomes" id="UP000789423"/>
    </source>
</evidence>
<evidence type="ECO:0000313" key="1">
    <source>
        <dbReference type="EMBL" id="CAG9611960.1"/>
    </source>
</evidence>
<dbReference type="Proteomes" id="UP000789423">
    <property type="component" value="Unassembled WGS sequence"/>
</dbReference>
<name>A0ABM8Y8D3_9BACI</name>
<gene>
    <name evidence="1" type="ORF">BACCIP111899_01132</name>
</gene>
<dbReference type="EMBL" id="CAKJTI010000004">
    <property type="protein sequence ID" value="CAG9611960.1"/>
    <property type="molecule type" value="Genomic_DNA"/>
</dbReference>
<dbReference type="Gene3D" id="3.40.50.1820">
    <property type="entry name" value="alpha/beta hydrolase"/>
    <property type="match status" value="1"/>
</dbReference>
<keyword evidence="2" id="KW-1185">Reference proteome</keyword>
<dbReference type="SUPFAM" id="SSF53474">
    <property type="entry name" value="alpha/beta-Hydrolases"/>
    <property type="match status" value="1"/>
</dbReference>
<reference evidence="1 2" key="1">
    <citation type="submission" date="2021-10" db="EMBL/GenBank/DDBJ databases">
        <authorList>
            <person name="Criscuolo A."/>
        </authorList>
    </citation>
    <scope>NUCLEOTIDE SEQUENCE [LARGE SCALE GENOMIC DNA]</scope>
    <source>
        <strain evidence="2">CIP 111899</strain>
    </source>
</reference>
<dbReference type="RefSeq" id="WP_230574193.1">
    <property type="nucleotide sequence ID" value="NZ_CAKJTI010000004.1"/>
</dbReference>
<sequence length="398" mass="45383">MNELEKNPIATDEDYFNLSDQVYDNEVLHQGAKIKGSNGKVWRVIESIDTDRQKVKNGLQAIAVVPAEDYEENKVHYENIVFAFRGTEFGKFDGDLTADTNQVFLGNQKNLQVKRNGVYPTQLEKSNKETQFDTAINWVDKVNEKYHPTFVHATGHSLGAGLAQYVATERNFYATTYAAPNIYRLLSPEAKKRVDSGEMDHKVVDYTHRKDAVGNFAQFGAPIIGKQYTVKGNGKLDKILAVVFMGEHPMNTFEGMFHSNGGVQLKFEPEEIIRQAREIQAVSDKLLDIARNIEEFQRREEEAIMELKRKLKYETGPGGKYHLLSEYDVDKAIAEIAKARRNGIDYFYDVDLAEELIYLLRKEQRDLGYLGEDIAYAAKSLRDKDNELATNFTGLVRR</sequence>
<dbReference type="InterPro" id="IPR029058">
    <property type="entry name" value="AB_hydrolase_fold"/>
</dbReference>
<accession>A0ABM8Y8D3</accession>
<proteinExistence type="predicted"/>
<protein>
    <recommendedName>
        <fullName evidence="3">Fungal lipase-like domain-containing protein</fullName>
    </recommendedName>
</protein>